<accession>A0A383EI62</accession>
<organism evidence="1">
    <name type="scientific">marine metagenome</name>
    <dbReference type="NCBI Taxonomy" id="408172"/>
    <lineage>
        <taxon>unclassified sequences</taxon>
        <taxon>metagenomes</taxon>
        <taxon>ecological metagenomes</taxon>
    </lineage>
</organism>
<evidence type="ECO:0000313" key="1">
    <source>
        <dbReference type="EMBL" id="SVE56319.1"/>
    </source>
</evidence>
<dbReference type="AlphaFoldDB" id="A0A383EI62"/>
<proteinExistence type="predicted"/>
<feature type="non-terminal residue" evidence="1">
    <location>
        <position position="230"/>
    </location>
</feature>
<sequence>YGNSRATLVTNEKLYNDDPILRRPFLGGSLISNSGIEIQIDEINRKLILQQTSSADWAYIVDASIDNWSLEFRGSNLGAINQSQRFNSYGMTGCLNLHSSNFYEAEILVNDGGCEDSLNIVNSTGVLSEITINRAYADALDLDFSNLKLNKLAINDAGNDCLDMSGGIYMVDVADLKSCGDKGISVGEASTLNASYLILENANIGVSSKDFSKVEILKASLKDSIVCTEV</sequence>
<protein>
    <recommendedName>
        <fullName evidence="2">Right handed beta helix domain-containing protein</fullName>
    </recommendedName>
</protein>
<feature type="non-terminal residue" evidence="1">
    <location>
        <position position="1"/>
    </location>
</feature>
<gene>
    <name evidence="1" type="ORF">METZ01_LOCUS509173</name>
</gene>
<evidence type="ECO:0008006" key="2">
    <source>
        <dbReference type="Google" id="ProtNLM"/>
    </source>
</evidence>
<reference evidence="1" key="1">
    <citation type="submission" date="2018-05" db="EMBL/GenBank/DDBJ databases">
        <authorList>
            <person name="Lanie J.A."/>
            <person name="Ng W.-L."/>
            <person name="Kazmierczak K.M."/>
            <person name="Andrzejewski T.M."/>
            <person name="Davidsen T.M."/>
            <person name="Wayne K.J."/>
            <person name="Tettelin H."/>
            <person name="Glass J.I."/>
            <person name="Rusch D."/>
            <person name="Podicherti R."/>
            <person name="Tsui H.-C.T."/>
            <person name="Winkler M.E."/>
        </authorList>
    </citation>
    <scope>NUCLEOTIDE SEQUENCE</scope>
</reference>
<dbReference type="EMBL" id="UINC01226018">
    <property type="protein sequence ID" value="SVE56319.1"/>
    <property type="molecule type" value="Genomic_DNA"/>
</dbReference>
<name>A0A383EI62_9ZZZZ</name>